<evidence type="ECO:0000256" key="5">
    <source>
        <dbReference type="ARBA" id="ARBA00023163"/>
    </source>
</evidence>
<proteinExistence type="inferred from homology"/>
<dbReference type="InterPro" id="IPR014284">
    <property type="entry name" value="RNA_pol_sigma-70_dom"/>
</dbReference>
<dbReference type="InterPro" id="IPR013324">
    <property type="entry name" value="RNA_pol_sigma_r3/r4-like"/>
</dbReference>
<keyword evidence="5" id="KW-0804">Transcription</keyword>
<evidence type="ECO:0000256" key="3">
    <source>
        <dbReference type="ARBA" id="ARBA00023082"/>
    </source>
</evidence>
<dbReference type="GO" id="GO:0003677">
    <property type="term" value="F:DNA binding"/>
    <property type="evidence" value="ECO:0007669"/>
    <property type="project" value="UniProtKB-KW"/>
</dbReference>
<dbReference type="RefSeq" id="WP_012831701.1">
    <property type="nucleotide sequence ID" value="NC_013440.1"/>
</dbReference>
<keyword evidence="4" id="KW-0238">DNA-binding</keyword>
<feature type="domain" description="RNA polymerase sigma factor 70 region 4 type 2" evidence="7">
    <location>
        <begin position="131"/>
        <end position="182"/>
    </location>
</feature>
<feature type="domain" description="RNA polymerase sigma-70 region 2" evidence="6">
    <location>
        <begin position="29"/>
        <end position="97"/>
    </location>
</feature>
<gene>
    <name evidence="8" type="ordered locus">Hoch_6643</name>
</gene>
<sequence length="225" mass="25299">MARSNSHPEAAAALVARAKRGDDSAFGELVRRYRERIFALALHLTGRESDADDITQDVFLKAYRALESFEGRSEFFTWVYRMTVNRSLNVRRDRKRRSETTMDDPRVDRAVAVDAAGDPQRAAELRQTYTCLLAALDRLPASMRTSVVLVTLQGLSHAEAAVVQSCSPGTIAWRIHDARRRLRRALERQSPALRSAARALSDDQRAPDLGRLLQEWEIPTGLLPS</sequence>
<dbReference type="SUPFAM" id="SSF88659">
    <property type="entry name" value="Sigma3 and sigma4 domains of RNA polymerase sigma factors"/>
    <property type="match status" value="1"/>
</dbReference>
<evidence type="ECO:0000313" key="8">
    <source>
        <dbReference type="EMBL" id="ACY19109.1"/>
    </source>
</evidence>
<dbReference type="PANTHER" id="PTHR43133">
    <property type="entry name" value="RNA POLYMERASE ECF-TYPE SIGMA FACTO"/>
    <property type="match status" value="1"/>
</dbReference>
<reference evidence="8 9" key="1">
    <citation type="journal article" date="2010" name="Stand. Genomic Sci.">
        <title>Complete genome sequence of Haliangium ochraceum type strain (SMP-2).</title>
        <authorList>
            <consortium name="US DOE Joint Genome Institute (JGI-PGF)"/>
            <person name="Ivanova N."/>
            <person name="Daum C."/>
            <person name="Lang E."/>
            <person name="Abt B."/>
            <person name="Kopitz M."/>
            <person name="Saunders E."/>
            <person name="Lapidus A."/>
            <person name="Lucas S."/>
            <person name="Glavina Del Rio T."/>
            <person name="Nolan M."/>
            <person name="Tice H."/>
            <person name="Copeland A."/>
            <person name="Cheng J.F."/>
            <person name="Chen F."/>
            <person name="Bruce D."/>
            <person name="Goodwin L."/>
            <person name="Pitluck S."/>
            <person name="Mavromatis K."/>
            <person name="Pati A."/>
            <person name="Mikhailova N."/>
            <person name="Chen A."/>
            <person name="Palaniappan K."/>
            <person name="Land M."/>
            <person name="Hauser L."/>
            <person name="Chang Y.J."/>
            <person name="Jeffries C.D."/>
            <person name="Detter J.C."/>
            <person name="Brettin T."/>
            <person name="Rohde M."/>
            <person name="Goker M."/>
            <person name="Bristow J."/>
            <person name="Markowitz V."/>
            <person name="Eisen J.A."/>
            <person name="Hugenholtz P."/>
            <person name="Kyrpides N.C."/>
            <person name="Klenk H.P."/>
        </authorList>
    </citation>
    <scope>NUCLEOTIDE SEQUENCE [LARGE SCALE GENOMIC DNA]</scope>
    <source>
        <strain evidence="9">DSM 14365 / CIP 107738 / JCM 11303 / AJ 13395 / SMP-2</strain>
    </source>
</reference>
<dbReference type="InterPro" id="IPR013325">
    <property type="entry name" value="RNA_pol_sigma_r2"/>
</dbReference>
<dbReference type="NCBIfam" id="TIGR02937">
    <property type="entry name" value="sigma70-ECF"/>
    <property type="match status" value="1"/>
</dbReference>
<dbReference type="GO" id="GO:0006352">
    <property type="term" value="P:DNA-templated transcription initiation"/>
    <property type="evidence" value="ECO:0007669"/>
    <property type="project" value="InterPro"/>
</dbReference>
<dbReference type="Gene3D" id="1.10.10.10">
    <property type="entry name" value="Winged helix-like DNA-binding domain superfamily/Winged helix DNA-binding domain"/>
    <property type="match status" value="1"/>
</dbReference>
<dbReference type="STRING" id="502025.Hoch_6643"/>
<dbReference type="InterPro" id="IPR036388">
    <property type="entry name" value="WH-like_DNA-bd_sf"/>
</dbReference>
<accession>D0LRW7</accession>
<comment type="similarity">
    <text evidence="1">Belongs to the sigma-70 factor family. ECF subfamily.</text>
</comment>
<protein>
    <submittedName>
        <fullName evidence="8">RNA polymerase, sigma-24 subunit, ECF subfamily</fullName>
    </submittedName>
</protein>
<dbReference type="AlphaFoldDB" id="D0LRW7"/>
<keyword evidence="9" id="KW-1185">Reference proteome</keyword>
<dbReference type="Gene3D" id="1.10.1740.10">
    <property type="match status" value="1"/>
</dbReference>
<dbReference type="Proteomes" id="UP000001880">
    <property type="component" value="Chromosome"/>
</dbReference>
<evidence type="ECO:0000313" key="9">
    <source>
        <dbReference type="Proteomes" id="UP000001880"/>
    </source>
</evidence>
<evidence type="ECO:0000259" key="7">
    <source>
        <dbReference type="Pfam" id="PF08281"/>
    </source>
</evidence>
<dbReference type="Pfam" id="PF04542">
    <property type="entry name" value="Sigma70_r2"/>
    <property type="match status" value="1"/>
</dbReference>
<dbReference type="InterPro" id="IPR007627">
    <property type="entry name" value="RNA_pol_sigma70_r2"/>
</dbReference>
<dbReference type="KEGG" id="hoh:Hoch_6643"/>
<dbReference type="HOGENOM" id="CLU_047691_3_0_7"/>
<dbReference type="SUPFAM" id="SSF88946">
    <property type="entry name" value="Sigma2 domain of RNA polymerase sigma factors"/>
    <property type="match status" value="1"/>
</dbReference>
<keyword evidence="2" id="KW-0805">Transcription regulation</keyword>
<evidence type="ECO:0000259" key="6">
    <source>
        <dbReference type="Pfam" id="PF04542"/>
    </source>
</evidence>
<evidence type="ECO:0000256" key="1">
    <source>
        <dbReference type="ARBA" id="ARBA00010641"/>
    </source>
</evidence>
<evidence type="ECO:0000256" key="4">
    <source>
        <dbReference type="ARBA" id="ARBA00023125"/>
    </source>
</evidence>
<dbReference type="eggNOG" id="COG1595">
    <property type="taxonomic scope" value="Bacteria"/>
</dbReference>
<name>D0LRW7_HALO1</name>
<organism evidence="8 9">
    <name type="scientific">Haliangium ochraceum (strain DSM 14365 / JCM 11303 / SMP-2)</name>
    <dbReference type="NCBI Taxonomy" id="502025"/>
    <lineage>
        <taxon>Bacteria</taxon>
        <taxon>Pseudomonadati</taxon>
        <taxon>Myxococcota</taxon>
        <taxon>Polyangia</taxon>
        <taxon>Haliangiales</taxon>
        <taxon>Kofleriaceae</taxon>
        <taxon>Haliangium</taxon>
    </lineage>
</organism>
<keyword evidence="3" id="KW-0731">Sigma factor</keyword>
<dbReference type="InterPro" id="IPR013249">
    <property type="entry name" value="RNA_pol_sigma70_r4_t2"/>
</dbReference>
<dbReference type="PANTHER" id="PTHR43133:SF8">
    <property type="entry name" value="RNA POLYMERASE SIGMA FACTOR HI_1459-RELATED"/>
    <property type="match status" value="1"/>
</dbReference>
<dbReference type="GO" id="GO:0016987">
    <property type="term" value="F:sigma factor activity"/>
    <property type="evidence" value="ECO:0007669"/>
    <property type="project" value="UniProtKB-KW"/>
</dbReference>
<dbReference type="Pfam" id="PF08281">
    <property type="entry name" value="Sigma70_r4_2"/>
    <property type="match status" value="1"/>
</dbReference>
<dbReference type="InterPro" id="IPR039425">
    <property type="entry name" value="RNA_pol_sigma-70-like"/>
</dbReference>
<dbReference type="OrthoDB" id="5511424at2"/>
<evidence type="ECO:0000256" key="2">
    <source>
        <dbReference type="ARBA" id="ARBA00023015"/>
    </source>
</evidence>
<dbReference type="EMBL" id="CP001804">
    <property type="protein sequence ID" value="ACY19109.1"/>
    <property type="molecule type" value="Genomic_DNA"/>
</dbReference>